<keyword evidence="2" id="KW-0808">Transferase</keyword>
<dbReference type="InterPro" id="IPR000719">
    <property type="entry name" value="Prot_kinase_dom"/>
</dbReference>
<keyword evidence="1" id="KW-0723">Serine/threonine-protein kinase</keyword>
<dbReference type="Gene3D" id="1.10.510.10">
    <property type="entry name" value="Transferase(Phosphotransferase) domain 1"/>
    <property type="match status" value="1"/>
</dbReference>
<comment type="caution">
    <text evidence="7">The sequence shown here is derived from an EMBL/GenBank/DDBJ whole genome shotgun (WGS) entry which is preliminary data.</text>
</comment>
<feature type="domain" description="Protein kinase" evidence="6">
    <location>
        <begin position="1"/>
        <end position="131"/>
    </location>
</feature>
<dbReference type="SUPFAM" id="SSF56112">
    <property type="entry name" value="Protein kinase-like (PK-like)"/>
    <property type="match status" value="1"/>
</dbReference>
<keyword evidence="3" id="KW-0547">Nucleotide-binding</keyword>
<dbReference type="PANTHER" id="PTHR24345">
    <property type="entry name" value="SERINE/THREONINE-PROTEIN KINASE PLK"/>
    <property type="match status" value="1"/>
</dbReference>
<keyword evidence="4" id="KW-0418">Kinase</keyword>
<dbReference type="Pfam" id="PF00069">
    <property type="entry name" value="Pkinase"/>
    <property type="match status" value="1"/>
</dbReference>
<dbReference type="SMART" id="SM00220">
    <property type="entry name" value="S_TKc"/>
    <property type="match status" value="1"/>
</dbReference>
<proteinExistence type="predicted"/>
<dbReference type="AlphaFoldDB" id="A0AAV8WLN6"/>
<dbReference type="PROSITE" id="PS00108">
    <property type="entry name" value="PROTEIN_KINASE_ST"/>
    <property type="match status" value="1"/>
</dbReference>
<evidence type="ECO:0000256" key="1">
    <source>
        <dbReference type="ARBA" id="ARBA00022527"/>
    </source>
</evidence>
<dbReference type="InterPro" id="IPR011009">
    <property type="entry name" value="Kinase-like_dom_sf"/>
</dbReference>
<evidence type="ECO:0000256" key="2">
    <source>
        <dbReference type="ARBA" id="ARBA00022679"/>
    </source>
</evidence>
<protein>
    <recommendedName>
        <fullName evidence="6">Protein kinase domain-containing protein</fullName>
    </recommendedName>
</protein>
<keyword evidence="8" id="KW-1185">Reference proteome</keyword>
<dbReference type="Proteomes" id="UP001162156">
    <property type="component" value="Unassembled WGS sequence"/>
</dbReference>
<sequence length="131" mass="15546">MYSEIKILKSVDHPHIIHLERVYESPRKIYMVLERCLDNLFAIYKLRKPFTERISRKIIKQLVSAVHYLHKYDIVHRDIKMENILLTKNPDDLTDDFFIKLSDFGLSIVKTGPGIESMLKEYCGTVIYMRT</sequence>
<accession>A0AAV8WLN6</accession>
<dbReference type="PANTHER" id="PTHR24345:SF0">
    <property type="entry name" value="CELL CYCLE SERINE_THREONINE-PROTEIN KINASE CDC5_MSD2"/>
    <property type="match status" value="1"/>
</dbReference>
<dbReference type="PROSITE" id="PS50011">
    <property type="entry name" value="PROTEIN_KINASE_DOM"/>
    <property type="match status" value="1"/>
</dbReference>
<evidence type="ECO:0000256" key="3">
    <source>
        <dbReference type="ARBA" id="ARBA00022741"/>
    </source>
</evidence>
<name>A0AAV8WLN6_9CUCU</name>
<evidence type="ECO:0000259" key="6">
    <source>
        <dbReference type="PROSITE" id="PS50011"/>
    </source>
</evidence>
<evidence type="ECO:0000256" key="4">
    <source>
        <dbReference type="ARBA" id="ARBA00022777"/>
    </source>
</evidence>
<dbReference type="InterPro" id="IPR008271">
    <property type="entry name" value="Ser/Thr_kinase_AS"/>
</dbReference>
<dbReference type="GO" id="GO:0005524">
    <property type="term" value="F:ATP binding"/>
    <property type="evidence" value="ECO:0007669"/>
    <property type="project" value="UniProtKB-KW"/>
</dbReference>
<dbReference type="GO" id="GO:0005634">
    <property type="term" value="C:nucleus"/>
    <property type="evidence" value="ECO:0007669"/>
    <property type="project" value="TreeGrafter"/>
</dbReference>
<evidence type="ECO:0000313" key="7">
    <source>
        <dbReference type="EMBL" id="KAJ8927150.1"/>
    </source>
</evidence>
<keyword evidence="5" id="KW-0067">ATP-binding</keyword>
<reference evidence="7" key="1">
    <citation type="journal article" date="2023" name="Insect Mol. Biol.">
        <title>Genome sequencing provides insights into the evolution of gene families encoding plant cell wall-degrading enzymes in longhorned beetles.</title>
        <authorList>
            <person name="Shin N.R."/>
            <person name="Okamura Y."/>
            <person name="Kirsch R."/>
            <person name="Pauchet Y."/>
        </authorList>
    </citation>
    <scope>NUCLEOTIDE SEQUENCE</scope>
    <source>
        <strain evidence="7">RBIC_L_NR</strain>
    </source>
</reference>
<organism evidence="7 8">
    <name type="scientific">Rhamnusium bicolor</name>
    <dbReference type="NCBI Taxonomy" id="1586634"/>
    <lineage>
        <taxon>Eukaryota</taxon>
        <taxon>Metazoa</taxon>
        <taxon>Ecdysozoa</taxon>
        <taxon>Arthropoda</taxon>
        <taxon>Hexapoda</taxon>
        <taxon>Insecta</taxon>
        <taxon>Pterygota</taxon>
        <taxon>Neoptera</taxon>
        <taxon>Endopterygota</taxon>
        <taxon>Coleoptera</taxon>
        <taxon>Polyphaga</taxon>
        <taxon>Cucujiformia</taxon>
        <taxon>Chrysomeloidea</taxon>
        <taxon>Cerambycidae</taxon>
        <taxon>Lepturinae</taxon>
        <taxon>Rhagiini</taxon>
        <taxon>Rhamnusium</taxon>
    </lineage>
</organism>
<gene>
    <name evidence="7" type="ORF">NQ314_020423</name>
</gene>
<dbReference type="GO" id="GO:0004674">
    <property type="term" value="F:protein serine/threonine kinase activity"/>
    <property type="evidence" value="ECO:0007669"/>
    <property type="project" value="UniProtKB-KW"/>
</dbReference>
<evidence type="ECO:0000313" key="8">
    <source>
        <dbReference type="Proteomes" id="UP001162156"/>
    </source>
</evidence>
<evidence type="ECO:0000256" key="5">
    <source>
        <dbReference type="ARBA" id="ARBA00022840"/>
    </source>
</evidence>
<dbReference type="EMBL" id="JANEYF010005719">
    <property type="protein sequence ID" value="KAJ8927150.1"/>
    <property type="molecule type" value="Genomic_DNA"/>
</dbReference>